<feature type="region of interest" description="Disordered" evidence="4">
    <location>
        <begin position="547"/>
        <end position="574"/>
    </location>
</feature>
<dbReference type="InterPro" id="IPR039360">
    <property type="entry name" value="Ras_GTPase"/>
</dbReference>
<dbReference type="EMBL" id="BLXT01008455">
    <property type="protein sequence ID" value="GFO49047.1"/>
    <property type="molecule type" value="Genomic_DNA"/>
</dbReference>
<dbReference type="Gene3D" id="2.60.40.150">
    <property type="entry name" value="C2 domain"/>
    <property type="match status" value="1"/>
</dbReference>
<dbReference type="Gene3D" id="2.30.29.30">
    <property type="entry name" value="Pleckstrin-homology domain (PH domain)/Phosphotyrosine-binding domain (PTB)"/>
    <property type="match status" value="1"/>
</dbReference>
<keyword evidence="1" id="KW-0343">GTPase activation</keyword>
<dbReference type="InterPro" id="IPR001936">
    <property type="entry name" value="RasGAP_dom"/>
</dbReference>
<comment type="caution">
    <text evidence="8">The sequence shown here is derived from an EMBL/GenBank/DDBJ whole genome shotgun (WGS) entry which is preliminary data.</text>
</comment>
<feature type="compositionally biased region" description="Polar residues" evidence="4">
    <location>
        <begin position="1381"/>
        <end position="1390"/>
    </location>
</feature>
<name>A0AAV4DXK2_9GAST</name>
<dbReference type="SUPFAM" id="SSF49562">
    <property type="entry name" value="C2 domain (Calcium/lipid-binding domain, CaLB)"/>
    <property type="match status" value="1"/>
</dbReference>
<feature type="domain" description="PH" evidence="5">
    <location>
        <begin position="1"/>
        <end position="90"/>
    </location>
</feature>
<dbReference type="InterPro" id="IPR008936">
    <property type="entry name" value="Rho_GTPase_activation_prot"/>
</dbReference>
<dbReference type="Pfam" id="PF12004">
    <property type="entry name" value="DAB2P_C"/>
    <property type="match status" value="1"/>
</dbReference>
<dbReference type="PANTHER" id="PTHR10194:SF60">
    <property type="entry name" value="RAS GTPASE-ACTIVATING PROTEIN RASKOL"/>
    <property type="match status" value="1"/>
</dbReference>
<feature type="domain" description="Ras-GAP" evidence="7">
    <location>
        <begin position="264"/>
        <end position="456"/>
    </location>
</feature>
<dbReference type="CDD" id="cd05136">
    <property type="entry name" value="RasGAP_DAB2IP"/>
    <property type="match status" value="1"/>
</dbReference>
<keyword evidence="3" id="KW-0175">Coiled coil</keyword>
<feature type="compositionally biased region" description="Low complexity" evidence="4">
    <location>
        <begin position="869"/>
        <end position="882"/>
    </location>
</feature>
<feature type="region of interest" description="Disordered" evidence="4">
    <location>
        <begin position="587"/>
        <end position="635"/>
    </location>
</feature>
<dbReference type="SMART" id="SM00323">
    <property type="entry name" value="RasGAP"/>
    <property type="match status" value="1"/>
</dbReference>
<feature type="compositionally biased region" description="Polar residues" evidence="4">
    <location>
        <begin position="1163"/>
        <end position="1191"/>
    </location>
</feature>
<feature type="compositionally biased region" description="Polar residues" evidence="4">
    <location>
        <begin position="559"/>
        <end position="574"/>
    </location>
</feature>
<feature type="region of interest" description="Disordered" evidence="4">
    <location>
        <begin position="952"/>
        <end position="999"/>
    </location>
</feature>
<dbReference type="SUPFAM" id="SSF48350">
    <property type="entry name" value="GTPase activation domain, GAP"/>
    <property type="match status" value="1"/>
</dbReference>
<feature type="region of interest" description="Disordered" evidence="4">
    <location>
        <begin position="738"/>
        <end position="807"/>
    </location>
</feature>
<feature type="compositionally biased region" description="Low complexity" evidence="4">
    <location>
        <begin position="1101"/>
        <end position="1134"/>
    </location>
</feature>
<evidence type="ECO:0000256" key="2">
    <source>
        <dbReference type="ARBA" id="ARBA00022553"/>
    </source>
</evidence>
<evidence type="ECO:0000259" key="5">
    <source>
        <dbReference type="PROSITE" id="PS50003"/>
    </source>
</evidence>
<keyword evidence="2" id="KW-0597">Phosphoprotein</keyword>
<feature type="compositionally biased region" description="Gly residues" evidence="4">
    <location>
        <begin position="1030"/>
        <end position="1041"/>
    </location>
</feature>
<dbReference type="InterPro" id="IPR021887">
    <property type="entry name" value="DAB2P_C"/>
</dbReference>
<feature type="compositionally biased region" description="Polar residues" evidence="4">
    <location>
        <begin position="1279"/>
        <end position="1290"/>
    </location>
</feature>
<dbReference type="Pfam" id="PF00616">
    <property type="entry name" value="RasGAP"/>
    <property type="match status" value="1"/>
</dbReference>
<dbReference type="PROSITE" id="PS50003">
    <property type="entry name" value="PH_DOMAIN"/>
    <property type="match status" value="1"/>
</dbReference>
<dbReference type="SUPFAM" id="SSF50729">
    <property type="entry name" value="PH domain-like"/>
    <property type="match status" value="1"/>
</dbReference>
<dbReference type="CDD" id="cd04013">
    <property type="entry name" value="C2_SynGAP_like"/>
    <property type="match status" value="1"/>
</dbReference>
<feature type="compositionally biased region" description="Polar residues" evidence="4">
    <location>
        <begin position="1444"/>
        <end position="1480"/>
    </location>
</feature>
<sequence>MNLPSGSFIASLINARIRSSRSHESLLSSPPSMHSIDLSAPGVEVKPLHSSVLGQGHCFEVATPQGRKYFSCTTSEERDKWLSSIRRTIRPNEEHCKRSDSSLKLWILEVKNVPPKKSYFCEILLDKHLYAQTSAKTMTDMLFWGEHFEFKNLPVVETITINLYREADKKKKNKDKTLLIGYINMSLAELKNRELAEKWITCNSAIVGKAGKDQKSDLPIIRVKSRRQTVEILPLDAYQSFIQYLTTDYRGLCSLLEPLLAVKEKEDFATSLVHILQKQEKACAFLSDVVMEEISRLDDEHLTFRGNSIATKAMEAYMKLVGEKYLQDTLGEFIRDLIKSTDDCEVDPAKVATPQLLSCQQKNLDMYSNMAWVKVINSFCYFPNELREVFASLRSHCSDRGKADYSDNLISGCIFLRFLCPAILSPSLFNLTQEYPNERASRNLTLIAKTIQTLANFTQFGSKEEFMTFMNVFVEREAPNMKIFLHKISSRDTGNQFLEFDGCIDLGKELSVLHCLLTECKSKYPEQTSKPEYEKVTSILTSLTTALKDPNVGQKKPESSSGDKTTTSNNRKSQIYDNLMHVITTSSTTTSTNSKPLESGSRGVVPPSRIGYVIPTARGGNSSHTNSTQPVTMTASSPTEVLIDMLRQCGESAEDLPALAERYRQAENERSRTGTPTTALSSSNASLNSLGRKASAGSISAVTGASTNVASLINKLNNSSAAASARGEDRFTLKSSASRNMSLNAVPPAPQQGRGQAGRSGRRRSSQEERRGREADVNVEDSWSHVPGETGSNQSRGDGPYHPHGDYIDLIPFMDDMASQAAVEGNTSGSQISIGPISTAASSGYHSLGRRSQPSQPPSQADSPVITMSASRQSPAASRRAPNSGSKQHRLELTRELARSPIIHYQPPQEESQQPLAFANPLFKHQQQQHQSGGRPGTGEVATHRGMALSHAHTIQRVSSDSSISSNDEVDNTTANRHRKGSNNTSLTGTGDGKGPSVTVGYSSTVASLKKLSQLPTSSSEDSLDEGGGRRGGGSGGGGGSKSVSTQDGGRYTSSGQTVSSHYRHQYRHQYGEVPASADTSMTPSAISGCSTFPRRHHRNNPSTTITNSSSNSSSNSTKNSRPTSGSNNSSNVNPPLPPREALPTKPAWKPASSNVPGLDFQRQVSSPGPSTTTLQSGRTLPNRAHLTTNKAGYVQRTAARQGRRDSSTTNPADSSSSSRTNKNSNSVSNSKPSGKSPTSQRRLLTSSIASSLTSTTDSTNSTTNTAPSWQVATRLKRSSSSSQGTMTDTSSGNNNSSSSNSEASSPQSLMRSSSAQHTTTSGSMQESSSAHSLGHSWGSLGPDDTPTTNTASAFPARSDSSGSISSLPRGHQQARGWSQVPHSDSSGSLTGRHIDSNFSTLPGVTGTSNNNFNTRTSTTTAHQQHQQQNHSNNNNIETSTSQLDNRGNGLSSLPSSTQSRLPTVTDSHISATSSLPQPPSFLTSKYAVVHPNTAHASPTGGVSTSSSSTDPPSKSEAELGLSHKLDLDSLKRASTDSILSSGSGGGQIVSPTGSAPGMVREDSSQSICSSTGSTTSGGTRRLSPQSTVHMGISSVQRKLQEQERTKLEYEQEVHVLRQQLLEAQGRLQNAEVRLLDHELETHRLMEEWQSRLAESQEQMRRQQQEKDGQMVTFMQRLQSIEEELKREQAEMASAVEHKQQVIEAQEQRIRRLDQANARLVQALAELRGQAARGGAAEEATGNGVLIEASSCNGRQEVAGFKTSSC</sequence>
<dbReference type="PROSITE" id="PS50018">
    <property type="entry name" value="RAS_GTPASE_ACTIV_2"/>
    <property type="match status" value="1"/>
</dbReference>
<evidence type="ECO:0000256" key="1">
    <source>
        <dbReference type="ARBA" id="ARBA00022468"/>
    </source>
</evidence>
<protein>
    <submittedName>
        <fullName evidence="8">Ras GTPase-activating protein ngap-like isoform x9</fullName>
    </submittedName>
</protein>
<feature type="compositionally biased region" description="Low complexity" evidence="4">
    <location>
        <begin position="1565"/>
        <end position="1580"/>
    </location>
</feature>
<feature type="compositionally biased region" description="Low complexity" evidence="4">
    <location>
        <begin position="679"/>
        <end position="690"/>
    </location>
</feature>
<feature type="domain" description="C2" evidence="6">
    <location>
        <begin position="81"/>
        <end position="200"/>
    </location>
</feature>
<feature type="region of interest" description="Disordered" evidence="4">
    <location>
        <begin position="1011"/>
        <end position="1061"/>
    </location>
</feature>
<feature type="coiled-coil region" evidence="3">
    <location>
        <begin position="1593"/>
        <end position="1733"/>
    </location>
</feature>
<gene>
    <name evidence="8" type="ORF">PoB_007555200</name>
</gene>
<feature type="compositionally biased region" description="Polar residues" evidence="4">
    <location>
        <begin position="619"/>
        <end position="635"/>
    </location>
</feature>
<evidence type="ECO:0000313" key="8">
    <source>
        <dbReference type="EMBL" id="GFO49047.1"/>
    </source>
</evidence>
<feature type="compositionally biased region" description="Polar residues" evidence="4">
    <location>
        <begin position="1310"/>
        <end position="1332"/>
    </location>
</feature>
<feature type="compositionally biased region" description="Basic and acidic residues" evidence="4">
    <location>
        <begin position="765"/>
        <end position="776"/>
    </location>
</feature>
<dbReference type="PANTHER" id="PTHR10194">
    <property type="entry name" value="RAS GTPASE-ACTIVATING PROTEINS"/>
    <property type="match status" value="1"/>
</dbReference>
<dbReference type="GO" id="GO:0005096">
    <property type="term" value="F:GTPase activator activity"/>
    <property type="evidence" value="ECO:0007669"/>
    <property type="project" value="UniProtKB-KW"/>
</dbReference>
<dbReference type="InterPro" id="IPR001849">
    <property type="entry name" value="PH_domain"/>
</dbReference>
<accession>A0AAV4DXK2</accession>
<dbReference type="InterPro" id="IPR023152">
    <property type="entry name" value="RasGAP_CS"/>
</dbReference>
<feature type="compositionally biased region" description="Low complexity" evidence="4">
    <location>
        <begin position="1291"/>
        <end position="1309"/>
    </location>
</feature>
<feature type="compositionally biased region" description="Polar residues" evidence="4">
    <location>
        <begin position="1042"/>
        <end position="1061"/>
    </location>
</feature>
<evidence type="ECO:0000259" key="7">
    <source>
        <dbReference type="PROSITE" id="PS50018"/>
    </source>
</evidence>
<feature type="compositionally biased region" description="Low complexity" evidence="4">
    <location>
        <begin position="1498"/>
        <end position="1513"/>
    </location>
</feature>
<evidence type="ECO:0000256" key="4">
    <source>
        <dbReference type="SAM" id="MobiDB-lite"/>
    </source>
</evidence>
<dbReference type="Proteomes" id="UP000735302">
    <property type="component" value="Unassembled WGS sequence"/>
</dbReference>
<evidence type="ECO:0000259" key="6">
    <source>
        <dbReference type="PROSITE" id="PS50004"/>
    </source>
</evidence>
<dbReference type="InterPro" id="IPR057606">
    <property type="entry name" value="SynGAP1-like_PH"/>
</dbReference>
<feature type="region of interest" description="Disordered" evidence="4">
    <location>
        <begin position="822"/>
        <end position="890"/>
    </location>
</feature>
<feature type="compositionally biased region" description="Low complexity" evidence="4">
    <location>
        <begin position="1208"/>
        <end position="1237"/>
    </location>
</feature>
<dbReference type="InterPro" id="IPR000008">
    <property type="entry name" value="C2_dom"/>
</dbReference>
<organism evidence="8 9">
    <name type="scientific">Plakobranchus ocellatus</name>
    <dbReference type="NCBI Taxonomy" id="259542"/>
    <lineage>
        <taxon>Eukaryota</taxon>
        <taxon>Metazoa</taxon>
        <taxon>Spiralia</taxon>
        <taxon>Lophotrochozoa</taxon>
        <taxon>Mollusca</taxon>
        <taxon>Gastropoda</taxon>
        <taxon>Heterobranchia</taxon>
        <taxon>Euthyneura</taxon>
        <taxon>Panpulmonata</taxon>
        <taxon>Sacoglossa</taxon>
        <taxon>Placobranchoidea</taxon>
        <taxon>Plakobranchidae</taxon>
        <taxon>Plakobranchus</taxon>
    </lineage>
</organism>
<dbReference type="InterPro" id="IPR011993">
    <property type="entry name" value="PH-like_dom_sf"/>
</dbReference>
<dbReference type="Pfam" id="PF25321">
    <property type="entry name" value="PH_RASGAP"/>
    <property type="match status" value="1"/>
</dbReference>
<feature type="region of interest" description="Disordered" evidence="4">
    <location>
        <begin position="1537"/>
        <end position="1586"/>
    </location>
</feature>
<feature type="region of interest" description="Disordered" evidence="4">
    <location>
        <begin position="665"/>
        <end position="690"/>
    </location>
</feature>
<feature type="region of interest" description="Disordered" evidence="4">
    <location>
        <begin position="1075"/>
        <end position="1480"/>
    </location>
</feature>
<proteinExistence type="predicted"/>
<feature type="compositionally biased region" description="Low complexity" evidence="4">
    <location>
        <begin position="1245"/>
        <end position="1269"/>
    </location>
</feature>
<feature type="region of interest" description="Disordered" evidence="4">
    <location>
        <begin position="1493"/>
        <end position="1520"/>
    </location>
</feature>
<dbReference type="InterPro" id="IPR035892">
    <property type="entry name" value="C2_domain_sf"/>
</dbReference>
<dbReference type="SMART" id="SM00239">
    <property type="entry name" value="C2"/>
    <property type="match status" value="1"/>
</dbReference>
<dbReference type="PROSITE" id="PS50004">
    <property type="entry name" value="C2"/>
    <property type="match status" value="1"/>
</dbReference>
<reference evidence="8 9" key="1">
    <citation type="journal article" date="2021" name="Elife">
        <title>Chloroplast acquisition without the gene transfer in kleptoplastic sea slugs, Plakobranchus ocellatus.</title>
        <authorList>
            <person name="Maeda T."/>
            <person name="Takahashi S."/>
            <person name="Yoshida T."/>
            <person name="Shimamura S."/>
            <person name="Takaki Y."/>
            <person name="Nagai Y."/>
            <person name="Toyoda A."/>
            <person name="Suzuki Y."/>
            <person name="Arimoto A."/>
            <person name="Ishii H."/>
            <person name="Satoh N."/>
            <person name="Nishiyama T."/>
            <person name="Hasebe M."/>
            <person name="Maruyama T."/>
            <person name="Minagawa J."/>
            <person name="Obokata J."/>
            <person name="Shigenobu S."/>
        </authorList>
    </citation>
    <scope>NUCLEOTIDE SEQUENCE [LARGE SCALE GENOMIC DNA]</scope>
</reference>
<feature type="compositionally biased region" description="Polar residues" evidence="4">
    <location>
        <begin position="1346"/>
        <end position="1367"/>
    </location>
</feature>
<evidence type="ECO:0000256" key="3">
    <source>
        <dbReference type="SAM" id="Coils"/>
    </source>
</evidence>
<dbReference type="PROSITE" id="PS00509">
    <property type="entry name" value="RAS_GTPASE_ACTIV_1"/>
    <property type="match status" value="1"/>
</dbReference>
<keyword evidence="9" id="KW-1185">Reference proteome</keyword>
<evidence type="ECO:0000313" key="9">
    <source>
        <dbReference type="Proteomes" id="UP000735302"/>
    </source>
</evidence>
<feature type="compositionally biased region" description="Polar residues" evidence="4">
    <location>
        <begin position="1078"/>
        <end position="1091"/>
    </location>
</feature>
<dbReference type="Gene3D" id="1.10.506.10">
    <property type="entry name" value="GTPase Activation - p120gap, domain 1"/>
    <property type="match status" value="2"/>
</dbReference>
<feature type="compositionally biased region" description="Low complexity" evidence="4">
    <location>
        <begin position="1406"/>
        <end position="1443"/>
    </location>
</feature>